<keyword evidence="1" id="KW-1133">Transmembrane helix</keyword>
<sequence>MIALLNVCTSNNNENETIFNQILNQEPVIVHENAGVSFTHVGTYFDAEDVFALSVSVPITRYMCTLLPAEESSKLNLCNEYEATVLEQINKKQRLLNAGGNVSDFETSLAYPRSNRRKRFIPLLVGGIGLVGSAIAAGVGLFNSISVNNLNEKVVRIQQTLELNANMFKQTQVALFNLTETTLSLAKKFDNLTENLNTLEQAVIGMRKNMKQFNEFAQEQLRYNIKQHVERVYERLARSIFRITKHDLNLDFLSMNERNEIIEIAYQKSKDSVPTVAESKYTFVTRMLFLQSIGFEPVNNVSDNQHHFDDLLLKYMGNIVFTSYFTVLKTKSTSDIQVYSDNQLPFFNHSEHAFELNGLPKMFGLGTDGSYIEWREKPEAGTCDIGPYIVCRFPPIVHHRIVNQCMEQLIVSKFFHRCHAQRSSYIPPYVFRLAQRVIAISTSSALACILNGSEFITISGLSILNLECKEELKCENNMTVHGDNRCQTVSRYILQTVDNDLVHVKQKLRHINVTLPKLYPFAGDKDLVASLEQQAYEQQQQQINQNKQNFGKLHLSSRIGTTSLVFAGVAFLVLVVIVIVLVYRRKKNSFPTVQLTTIQQPSVTVDFLSVANSWTSKNKALWGK</sequence>
<dbReference type="Proteomes" id="UP000682733">
    <property type="component" value="Unassembled WGS sequence"/>
</dbReference>
<accession>A0A8S2DE75</accession>
<gene>
    <name evidence="2" type="ORF">OVA965_LOCUS8157</name>
    <name evidence="3" type="ORF">TMI583_LOCUS8153</name>
</gene>
<evidence type="ECO:0000313" key="3">
    <source>
        <dbReference type="EMBL" id="CAF3656406.1"/>
    </source>
</evidence>
<organism evidence="2 4">
    <name type="scientific">Didymodactylos carnosus</name>
    <dbReference type="NCBI Taxonomy" id="1234261"/>
    <lineage>
        <taxon>Eukaryota</taxon>
        <taxon>Metazoa</taxon>
        <taxon>Spiralia</taxon>
        <taxon>Gnathifera</taxon>
        <taxon>Rotifera</taxon>
        <taxon>Eurotatoria</taxon>
        <taxon>Bdelloidea</taxon>
        <taxon>Philodinida</taxon>
        <taxon>Philodinidae</taxon>
        <taxon>Didymodactylos</taxon>
    </lineage>
</organism>
<feature type="transmembrane region" description="Helical" evidence="1">
    <location>
        <begin position="564"/>
        <end position="583"/>
    </location>
</feature>
<keyword evidence="1" id="KW-0472">Membrane</keyword>
<evidence type="ECO:0000313" key="2">
    <source>
        <dbReference type="EMBL" id="CAF0871552.1"/>
    </source>
</evidence>
<dbReference type="EMBL" id="CAJNOK010002708">
    <property type="protein sequence ID" value="CAF0871552.1"/>
    <property type="molecule type" value="Genomic_DNA"/>
</dbReference>
<dbReference type="EMBL" id="CAJOBA010002709">
    <property type="protein sequence ID" value="CAF3656406.1"/>
    <property type="molecule type" value="Genomic_DNA"/>
</dbReference>
<comment type="caution">
    <text evidence="2">The sequence shown here is derived from an EMBL/GenBank/DDBJ whole genome shotgun (WGS) entry which is preliminary data.</text>
</comment>
<proteinExistence type="predicted"/>
<evidence type="ECO:0000313" key="4">
    <source>
        <dbReference type="Proteomes" id="UP000677228"/>
    </source>
</evidence>
<evidence type="ECO:0000256" key="1">
    <source>
        <dbReference type="SAM" id="Phobius"/>
    </source>
</evidence>
<reference evidence="2" key="1">
    <citation type="submission" date="2021-02" db="EMBL/GenBank/DDBJ databases">
        <authorList>
            <person name="Nowell W R."/>
        </authorList>
    </citation>
    <scope>NUCLEOTIDE SEQUENCE</scope>
</reference>
<protein>
    <submittedName>
        <fullName evidence="2">Uncharacterized protein</fullName>
    </submittedName>
</protein>
<dbReference type="Proteomes" id="UP000677228">
    <property type="component" value="Unassembled WGS sequence"/>
</dbReference>
<name>A0A8S2DE75_9BILA</name>
<keyword evidence="1" id="KW-0812">Transmembrane</keyword>
<dbReference type="AlphaFoldDB" id="A0A8S2DE75"/>
<feature type="transmembrane region" description="Helical" evidence="1">
    <location>
        <begin position="120"/>
        <end position="142"/>
    </location>
</feature>